<sequence length="535" mass="61537">MLPSLCFQRRSIAVSAPSRRKLPIGIQTFSDIIEGGYYYVDKTPQIHRLIEQGKYYFLSRPRRFGKSLLVDTLRCLFEGQERLFQGLYIHDKWDWQKQHPVIHLSFADGNLQDRSALDSHIRHQLQQHRQRLGITSPPPELISSEFSDLIRRTHEQHGQRVVVLIDEYDKPILDNLTEPEHARELRDGLRNLYSVLKEADRHLQFCLLTGVSKFSKVSLFSGLNNLNDITLDNAHATICGYTDEDIDTVFAPELPGLNRQQIRHWYNGYRWGGEAVPSVYNPFDVLLLLQKREFRPYWFETATPSFLIEVLKERGVFTPRLDRVQAKAQLLGRFDVDDMTTEGLLFQTGYLTIKKWEEPILGYHLYTLGFPNQEVETSLNELLLPALGIPDSTMQETQLGLLDVLKAHDLAALETHLKALYAGLPHDWYRNNPIAKYEGHYASVFYSHFAALGVSVTVEDASHTGKVDMTVDFDGHLYLFEFKVVEQVPKGKALQQLQEKGYADKYRGQGKPIHLIGVEFSRERRQIVAFDIAAA</sequence>
<keyword evidence="5" id="KW-1185">Reference proteome</keyword>
<keyword evidence="2" id="KW-0547">Nucleotide-binding</keyword>
<reference evidence="3 5" key="1">
    <citation type="submission" date="2020-05" db="EMBL/GenBank/DDBJ databases">
        <title>Comparative genomic analysis of denitrifying bacteria from Halomonas genus.</title>
        <authorList>
            <person name="Wang L."/>
            <person name="Shao Z."/>
        </authorList>
    </citation>
    <scope>NUCLEOTIDE SEQUENCE [LARGE SCALE GENOMIC DNA]</scope>
    <source>
        <strain evidence="3 5">DSM 17331</strain>
    </source>
</reference>
<feature type="domain" description="AAA-ATPase-like" evidence="1">
    <location>
        <begin position="23"/>
        <end position="220"/>
    </location>
</feature>
<dbReference type="InterPro" id="IPR018631">
    <property type="entry name" value="AAA-ATPase-like_dom"/>
</dbReference>
<dbReference type="InterPro" id="IPR012547">
    <property type="entry name" value="PDDEXK_9"/>
</dbReference>
<comment type="caution">
    <text evidence="2">The sequence shown here is derived from an EMBL/GenBank/DDBJ whole genome shotgun (WGS) entry which is preliminary data.</text>
</comment>
<keyword evidence="2" id="KW-0067">ATP-binding</keyword>
<dbReference type="Pfam" id="PF08011">
    <property type="entry name" value="PDDEXK_9"/>
    <property type="match status" value="1"/>
</dbReference>
<name>A0A7V9VYQ4_9GAMM</name>
<evidence type="ECO:0000259" key="1">
    <source>
        <dbReference type="Pfam" id="PF09820"/>
    </source>
</evidence>
<proteinExistence type="predicted"/>
<dbReference type="Proteomes" id="UP000518091">
    <property type="component" value="Unassembled WGS sequence"/>
</dbReference>
<dbReference type="InterPro" id="IPR027417">
    <property type="entry name" value="P-loop_NTPase"/>
</dbReference>
<dbReference type="EMBL" id="JABFUB010000001">
    <property type="protein sequence ID" value="MCG6660437.1"/>
    <property type="molecule type" value="Genomic_DNA"/>
</dbReference>
<reference evidence="2 4" key="2">
    <citation type="submission" date="2020-07" db="EMBL/GenBank/DDBJ databases">
        <title>Identification of Halomonas strains.</title>
        <authorList>
            <person name="Xiao Z."/>
            <person name="Shen J."/>
        </authorList>
    </citation>
    <scope>NUCLEOTIDE SEQUENCE [LARGE SCALE GENOMIC DNA]</scope>
    <source>
        <strain evidence="2 4">DSM 17331</strain>
    </source>
</reference>
<evidence type="ECO:0000313" key="2">
    <source>
        <dbReference type="EMBL" id="MBA2777767.1"/>
    </source>
</evidence>
<dbReference type="Proteomes" id="UP000814353">
    <property type="component" value="Unassembled WGS sequence"/>
</dbReference>
<gene>
    <name evidence="2" type="ORF">H1D44_02520</name>
    <name evidence="3" type="ORF">HOP48_02600</name>
</gene>
<organism evidence="2 4">
    <name type="scientific">Billgrantia kenyensis</name>
    <dbReference type="NCBI Taxonomy" id="321266"/>
    <lineage>
        <taxon>Bacteria</taxon>
        <taxon>Pseudomonadati</taxon>
        <taxon>Pseudomonadota</taxon>
        <taxon>Gammaproteobacteria</taxon>
        <taxon>Oceanospirillales</taxon>
        <taxon>Halomonadaceae</taxon>
        <taxon>Billgrantia</taxon>
    </lineage>
</organism>
<dbReference type="Pfam" id="PF09820">
    <property type="entry name" value="AAA-ATPase_like"/>
    <property type="match status" value="1"/>
</dbReference>
<accession>A0A7V9VYQ4</accession>
<evidence type="ECO:0000313" key="5">
    <source>
        <dbReference type="Proteomes" id="UP000814353"/>
    </source>
</evidence>
<dbReference type="AlphaFoldDB" id="A0A7V9VYQ4"/>
<dbReference type="PANTHER" id="PTHR34825:SF1">
    <property type="entry name" value="AAA-ATPASE-LIKE DOMAIN-CONTAINING PROTEIN"/>
    <property type="match status" value="1"/>
</dbReference>
<dbReference type="Gene3D" id="3.40.50.300">
    <property type="entry name" value="P-loop containing nucleotide triphosphate hydrolases"/>
    <property type="match status" value="1"/>
</dbReference>
<dbReference type="PANTHER" id="PTHR34825">
    <property type="entry name" value="CONSERVED PROTEIN, WITH A WEAK D-GALACTARATE DEHYDRATASE/ALTRONATE HYDROLASE DOMAIN"/>
    <property type="match status" value="1"/>
</dbReference>
<dbReference type="EMBL" id="JACEFT010000001">
    <property type="protein sequence ID" value="MBA2777767.1"/>
    <property type="molecule type" value="Genomic_DNA"/>
</dbReference>
<dbReference type="GO" id="GO:0005524">
    <property type="term" value="F:ATP binding"/>
    <property type="evidence" value="ECO:0007669"/>
    <property type="project" value="UniProtKB-KW"/>
</dbReference>
<protein>
    <submittedName>
        <fullName evidence="2">ATP-binding protein</fullName>
    </submittedName>
</protein>
<evidence type="ECO:0000313" key="3">
    <source>
        <dbReference type="EMBL" id="MCG6660437.1"/>
    </source>
</evidence>
<evidence type="ECO:0000313" key="4">
    <source>
        <dbReference type="Proteomes" id="UP000518091"/>
    </source>
</evidence>